<organism evidence="2 3">
    <name type="scientific">Vreelandella olivaria</name>
    <dbReference type="NCBI Taxonomy" id="390919"/>
    <lineage>
        <taxon>Bacteria</taxon>
        <taxon>Pseudomonadati</taxon>
        <taxon>Pseudomonadota</taxon>
        <taxon>Gammaproteobacteria</taxon>
        <taxon>Oceanospirillales</taxon>
        <taxon>Halomonadaceae</taxon>
        <taxon>Vreelandella</taxon>
    </lineage>
</organism>
<keyword evidence="3" id="KW-1185">Reference proteome</keyword>
<dbReference type="EMBL" id="AP019416">
    <property type="protein sequence ID" value="BBI49477.1"/>
    <property type="molecule type" value="Genomic_DNA"/>
</dbReference>
<sequence length="76" mass="8765">MLAENLESLVKKERLEGRQEGRQEEAQRILRKQLGLKFGELPVWAEQRLGQATPEQLEEWSATILTANSLDTLFKN</sequence>
<evidence type="ECO:0000313" key="3">
    <source>
        <dbReference type="Proteomes" id="UP000289555"/>
    </source>
</evidence>
<dbReference type="Pfam" id="PF14261">
    <property type="entry name" value="DUF4351"/>
    <property type="match status" value="1"/>
</dbReference>
<evidence type="ECO:0000313" key="2">
    <source>
        <dbReference type="EMBL" id="BBI49477.1"/>
    </source>
</evidence>
<proteinExistence type="predicted"/>
<reference evidence="3" key="1">
    <citation type="journal article" date="2019" name="Microbiol. Resour. Announc.">
        <title>Complete Genome Sequence of Halomonas olivaria, a Moderately Halophilic Bacterium Isolated from Olive Processing Effluents, Obtained by Nanopore Sequencing.</title>
        <authorList>
            <person name="Nagata S."/>
            <person name="Ii K.M."/>
            <person name="Tsukimi T."/>
            <person name="Miura M.C."/>
            <person name="Galipon J."/>
            <person name="Arakawa K."/>
        </authorList>
    </citation>
    <scope>NUCLEOTIDE SEQUENCE [LARGE SCALE GENOMIC DNA]</scope>
    <source>
        <strain evidence="3">TYRC17</strain>
    </source>
</reference>
<dbReference type="Proteomes" id="UP000289555">
    <property type="component" value="Chromosome"/>
</dbReference>
<accession>A0ABM7GFZ7</accession>
<name>A0ABM7GFZ7_9GAMM</name>
<dbReference type="InterPro" id="IPR025587">
    <property type="entry name" value="DUF4351"/>
</dbReference>
<evidence type="ECO:0000259" key="1">
    <source>
        <dbReference type="Pfam" id="PF14261"/>
    </source>
</evidence>
<gene>
    <name evidence="2" type="ORF">HORIV_18980</name>
</gene>
<feature type="domain" description="DUF4351" evidence="1">
    <location>
        <begin position="19"/>
        <end position="73"/>
    </location>
</feature>
<protein>
    <recommendedName>
        <fullName evidence="1">DUF4351 domain-containing protein</fullName>
    </recommendedName>
</protein>